<evidence type="ECO:0000256" key="5">
    <source>
        <dbReference type="ARBA" id="ARBA00022989"/>
    </source>
</evidence>
<protein>
    <recommendedName>
        <fullName evidence="10">Glycosyltransferase 61 catalytic domain-containing protein</fullName>
    </recommendedName>
</protein>
<dbReference type="EMBL" id="WIUZ02000009">
    <property type="protein sequence ID" value="KAF9783779.1"/>
    <property type="molecule type" value="Genomic_DNA"/>
</dbReference>
<evidence type="ECO:0000313" key="11">
    <source>
        <dbReference type="EMBL" id="KAF9783779.1"/>
    </source>
</evidence>
<evidence type="ECO:0000256" key="2">
    <source>
        <dbReference type="ARBA" id="ARBA00022676"/>
    </source>
</evidence>
<evidence type="ECO:0000256" key="6">
    <source>
        <dbReference type="ARBA" id="ARBA00023136"/>
    </source>
</evidence>
<keyword evidence="6" id="KW-0472">Membrane</keyword>
<dbReference type="Pfam" id="PF04577">
    <property type="entry name" value="Glyco_transf_61"/>
    <property type="match status" value="1"/>
</dbReference>
<feature type="compositionally biased region" description="Polar residues" evidence="8">
    <location>
        <begin position="51"/>
        <end position="64"/>
    </location>
</feature>
<dbReference type="OrthoDB" id="529273at2759"/>
<keyword evidence="9" id="KW-0732">Signal</keyword>
<dbReference type="InterPro" id="IPR007657">
    <property type="entry name" value="Glycosyltransferase_61"/>
</dbReference>
<dbReference type="GO" id="GO:0097363">
    <property type="term" value="F:protein O-acetylglucosaminyltransferase activity"/>
    <property type="evidence" value="ECO:0007669"/>
    <property type="project" value="TreeGrafter"/>
</dbReference>
<reference evidence="11" key="1">
    <citation type="journal article" date="2020" name="Nat. Commun.">
        <title>Large-scale genome sequencing of mycorrhizal fungi provides insights into the early evolution of symbiotic traits.</title>
        <authorList>
            <person name="Miyauchi S."/>
            <person name="Kiss E."/>
            <person name="Kuo A."/>
            <person name="Drula E."/>
            <person name="Kohler A."/>
            <person name="Sanchez-Garcia M."/>
            <person name="Morin E."/>
            <person name="Andreopoulos B."/>
            <person name="Barry K.W."/>
            <person name="Bonito G."/>
            <person name="Buee M."/>
            <person name="Carver A."/>
            <person name="Chen C."/>
            <person name="Cichocki N."/>
            <person name="Clum A."/>
            <person name="Culley D."/>
            <person name="Crous P.W."/>
            <person name="Fauchery L."/>
            <person name="Girlanda M."/>
            <person name="Hayes R.D."/>
            <person name="Keri Z."/>
            <person name="LaButti K."/>
            <person name="Lipzen A."/>
            <person name="Lombard V."/>
            <person name="Magnuson J."/>
            <person name="Maillard F."/>
            <person name="Murat C."/>
            <person name="Nolan M."/>
            <person name="Ohm R.A."/>
            <person name="Pangilinan J."/>
            <person name="Pereira M.F."/>
            <person name="Perotto S."/>
            <person name="Peter M."/>
            <person name="Pfister S."/>
            <person name="Riley R."/>
            <person name="Sitrit Y."/>
            <person name="Stielow J.B."/>
            <person name="Szollosi G."/>
            <person name="Zifcakova L."/>
            <person name="Stursova M."/>
            <person name="Spatafora J.W."/>
            <person name="Tedersoo L."/>
            <person name="Vaario L.M."/>
            <person name="Yamada A."/>
            <person name="Yan M."/>
            <person name="Wang P."/>
            <person name="Xu J."/>
            <person name="Bruns T."/>
            <person name="Baldrian P."/>
            <person name="Vilgalys R."/>
            <person name="Dunand C."/>
            <person name="Henrissat B."/>
            <person name="Grigoriev I.V."/>
            <person name="Hibbett D."/>
            <person name="Nagy L.G."/>
            <person name="Martin F.M."/>
        </authorList>
    </citation>
    <scope>NUCLEOTIDE SEQUENCE</scope>
    <source>
        <strain evidence="11">UH-Tt-Lm1</strain>
    </source>
</reference>
<dbReference type="Proteomes" id="UP000736335">
    <property type="component" value="Unassembled WGS sequence"/>
</dbReference>
<evidence type="ECO:0000256" key="9">
    <source>
        <dbReference type="SAM" id="SignalP"/>
    </source>
</evidence>
<name>A0A9P6L629_9AGAM</name>
<evidence type="ECO:0000313" key="12">
    <source>
        <dbReference type="Proteomes" id="UP000736335"/>
    </source>
</evidence>
<reference evidence="11" key="2">
    <citation type="submission" date="2020-11" db="EMBL/GenBank/DDBJ databases">
        <authorList>
            <consortium name="DOE Joint Genome Institute"/>
            <person name="Kuo A."/>
            <person name="Miyauchi S."/>
            <person name="Kiss E."/>
            <person name="Drula E."/>
            <person name="Kohler A."/>
            <person name="Sanchez-Garcia M."/>
            <person name="Andreopoulos B."/>
            <person name="Barry K.W."/>
            <person name="Bonito G."/>
            <person name="Buee M."/>
            <person name="Carver A."/>
            <person name="Chen C."/>
            <person name="Cichocki N."/>
            <person name="Clum A."/>
            <person name="Culley D."/>
            <person name="Crous P.W."/>
            <person name="Fauchery L."/>
            <person name="Girlanda M."/>
            <person name="Hayes R."/>
            <person name="Keri Z."/>
            <person name="Labutti K."/>
            <person name="Lipzen A."/>
            <person name="Lombard V."/>
            <person name="Magnuson J."/>
            <person name="Maillard F."/>
            <person name="Morin E."/>
            <person name="Murat C."/>
            <person name="Nolan M."/>
            <person name="Ohm R."/>
            <person name="Pangilinan J."/>
            <person name="Pereira M."/>
            <person name="Perotto S."/>
            <person name="Peter M."/>
            <person name="Riley R."/>
            <person name="Sitrit Y."/>
            <person name="Stielow B."/>
            <person name="Szollosi G."/>
            <person name="Zifcakova L."/>
            <person name="Stursova M."/>
            <person name="Spatafora J.W."/>
            <person name="Tedersoo L."/>
            <person name="Vaario L.-M."/>
            <person name="Yamada A."/>
            <person name="Yan M."/>
            <person name="Wang P."/>
            <person name="Xu J."/>
            <person name="Bruns T."/>
            <person name="Baldrian P."/>
            <person name="Vilgalys R."/>
            <person name="Henrissat B."/>
            <person name="Grigoriev I.V."/>
            <person name="Hibbett D."/>
            <person name="Nagy L.G."/>
            <person name="Martin F.M."/>
        </authorList>
    </citation>
    <scope>NUCLEOTIDE SEQUENCE</scope>
    <source>
        <strain evidence="11">UH-Tt-Lm1</strain>
    </source>
</reference>
<keyword evidence="3" id="KW-0808">Transferase</keyword>
<proteinExistence type="predicted"/>
<evidence type="ECO:0000256" key="7">
    <source>
        <dbReference type="ARBA" id="ARBA00023180"/>
    </source>
</evidence>
<dbReference type="GO" id="GO:0035269">
    <property type="term" value="P:protein O-linked glycosylation via mannose"/>
    <property type="evidence" value="ECO:0007669"/>
    <property type="project" value="TreeGrafter"/>
</dbReference>
<feature type="signal peptide" evidence="9">
    <location>
        <begin position="1"/>
        <end position="37"/>
    </location>
</feature>
<feature type="region of interest" description="Disordered" evidence="8">
    <location>
        <begin position="45"/>
        <end position="64"/>
    </location>
</feature>
<keyword evidence="5" id="KW-1133">Transmembrane helix</keyword>
<keyword evidence="7" id="KW-0325">Glycoprotein</keyword>
<keyword evidence="12" id="KW-1185">Reference proteome</keyword>
<dbReference type="PANTHER" id="PTHR20961">
    <property type="entry name" value="GLYCOSYLTRANSFERASE"/>
    <property type="match status" value="1"/>
</dbReference>
<organism evidence="11 12">
    <name type="scientific">Thelephora terrestris</name>
    <dbReference type="NCBI Taxonomy" id="56493"/>
    <lineage>
        <taxon>Eukaryota</taxon>
        <taxon>Fungi</taxon>
        <taxon>Dikarya</taxon>
        <taxon>Basidiomycota</taxon>
        <taxon>Agaricomycotina</taxon>
        <taxon>Agaricomycetes</taxon>
        <taxon>Thelephorales</taxon>
        <taxon>Thelephoraceae</taxon>
        <taxon>Thelephora</taxon>
    </lineage>
</organism>
<evidence type="ECO:0000256" key="3">
    <source>
        <dbReference type="ARBA" id="ARBA00022679"/>
    </source>
</evidence>
<feature type="domain" description="Glycosyltransferase 61 catalytic" evidence="10">
    <location>
        <begin position="184"/>
        <end position="407"/>
    </location>
</feature>
<keyword evidence="2" id="KW-0328">Glycosyltransferase</keyword>
<feature type="chain" id="PRO_5040310937" description="Glycosyltransferase 61 catalytic domain-containing protein" evidence="9">
    <location>
        <begin position="38"/>
        <end position="486"/>
    </location>
</feature>
<dbReference type="GO" id="GO:0005783">
    <property type="term" value="C:endoplasmic reticulum"/>
    <property type="evidence" value="ECO:0007669"/>
    <property type="project" value="TreeGrafter"/>
</dbReference>
<evidence type="ECO:0000256" key="8">
    <source>
        <dbReference type="SAM" id="MobiDB-lite"/>
    </source>
</evidence>
<comment type="caution">
    <text evidence="11">The sequence shown here is derived from an EMBL/GenBank/DDBJ whole genome shotgun (WGS) entry which is preliminary data.</text>
</comment>
<dbReference type="InterPro" id="IPR049625">
    <property type="entry name" value="Glyco_transf_61_cat"/>
</dbReference>
<keyword evidence="4" id="KW-0812">Transmembrane</keyword>
<dbReference type="PANTHER" id="PTHR20961:SF38">
    <property type="entry name" value="PROTEIN O-LINKED-MANNOSE BETA-1,4-N-ACETYLGLUCOSAMINYLTRANSFERASE 2"/>
    <property type="match status" value="1"/>
</dbReference>
<accession>A0A9P6L629</accession>
<dbReference type="GO" id="GO:0016020">
    <property type="term" value="C:membrane"/>
    <property type="evidence" value="ECO:0007669"/>
    <property type="project" value="UniProtKB-SubCell"/>
</dbReference>
<evidence type="ECO:0000256" key="4">
    <source>
        <dbReference type="ARBA" id="ARBA00022692"/>
    </source>
</evidence>
<evidence type="ECO:0000259" key="10">
    <source>
        <dbReference type="Pfam" id="PF04577"/>
    </source>
</evidence>
<dbReference type="AlphaFoldDB" id="A0A9P6L629"/>
<gene>
    <name evidence="11" type="ORF">BJ322DRAFT_1067086</name>
</gene>
<comment type="subcellular location">
    <subcellularLocation>
        <location evidence="1">Membrane</location>
        <topology evidence="1">Single-pass membrane protein</topology>
    </subcellularLocation>
</comment>
<sequence length="486" mass="54760">MGRTASSLHAPPTAREIALLLTLLIFLLTTTSNLTNSQNSSQLTKYPFLRSPSTTHRNTTNPNVTIKPKKFETALSWKNSGKVPDTVIVAHAPGWTILDRLYALDGTLYIVTDDPASVPDRRFILSTALKIANGPIEAAKRVPTDKELRIISTADAKTLFGSGADVLDGVTWYANDPNQFITHYYHWSAELFFGFWRTYSSLDPAITEDGNTTLPTPRRLLFPHLDSDHWRDYAKMNQLVVRTSFPSISMEFKDDWADRITMGRPIVFDRVVLADRAAAINGVSWQRTQRTASEAFALPGSAHWWSTIRNSVIGLSGLTTPRGGNTNPVITYISRQDWGRRMLIPEHHEKLVEELYVLRDTYGYEVNVVSMDKLSRMEQLHLAGRTTIMMGVHGNGLTSLVWMKPTARSTVMEFFYPEGFAHDYEWTTRSLGMVHYGFWGNRTFTSPEIPPVNYPEGFQGNEIPIDGTLVARICLERLSLVDEADD</sequence>
<evidence type="ECO:0000256" key="1">
    <source>
        <dbReference type="ARBA" id="ARBA00004167"/>
    </source>
</evidence>